<evidence type="ECO:0008006" key="9">
    <source>
        <dbReference type="Google" id="ProtNLM"/>
    </source>
</evidence>
<feature type="compositionally biased region" description="Polar residues" evidence="5">
    <location>
        <begin position="360"/>
        <end position="376"/>
    </location>
</feature>
<protein>
    <recommendedName>
        <fullName evidence="9">Meiotically up-regulated gene 154 protein</fullName>
    </recommendedName>
</protein>
<dbReference type="Proteomes" id="UP001152607">
    <property type="component" value="Unassembled WGS sequence"/>
</dbReference>
<feature type="transmembrane region" description="Helical" evidence="6">
    <location>
        <begin position="82"/>
        <end position="107"/>
    </location>
</feature>
<evidence type="ECO:0000256" key="4">
    <source>
        <dbReference type="ARBA" id="ARBA00023136"/>
    </source>
</evidence>
<evidence type="ECO:0000313" key="8">
    <source>
        <dbReference type="Proteomes" id="UP001152607"/>
    </source>
</evidence>
<feature type="region of interest" description="Disordered" evidence="5">
    <location>
        <begin position="316"/>
        <end position="467"/>
    </location>
</feature>
<sequence>MPRLVRQRPLAERIKSWIDPEDWYIWVSDKLDSEDWEDFAKEHSRIIGFALNLVFIVAQANASRRSESDDDVLMGGTNGPGWFAWFCRLLVLGLSGLAFMNAFFTFYRKRHYRLFEQPIENGPATPSAQRVRVDSSPSTGSPLYYLRNIISATSAESRAHPDAGRDVWEIAIWNPNPLCLDIYCLFNPLHVILYYLTLPVAPLDPQPSVKVFTTVVLGTFLSFQLWLFRSSFAQQTKDNDIIRREVLHEYDNKFVHPNTQKVCRDVGIQTISRKTTRDSSVGVRGSSDDLASEIVTYTPTTILNRSFKTNPNVSYASQYDPENVGHTRTPSRHRGASISKYTSTTTATGADFSSPIRPSHTPNPFRQQPTFRPTNTGDGGSLGVYSHANSPLRKAASTNFIREDRGRDSLGGQGERIQGTPRRDGSPLKRMSMMGAAASGSERLNGASERFGRHGGGGGGRRESGRF</sequence>
<evidence type="ECO:0000256" key="5">
    <source>
        <dbReference type="SAM" id="MobiDB-lite"/>
    </source>
</evidence>
<gene>
    <name evidence="7" type="ORF">PDIGIT_LOCUS10570</name>
</gene>
<organism evidence="7 8">
    <name type="scientific">Periconia digitata</name>
    <dbReference type="NCBI Taxonomy" id="1303443"/>
    <lineage>
        <taxon>Eukaryota</taxon>
        <taxon>Fungi</taxon>
        <taxon>Dikarya</taxon>
        <taxon>Ascomycota</taxon>
        <taxon>Pezizomycotina</taxon>
        <taxon>Dothideomycetes</taxon>
        <taxon>Pleosporomycetidae</taxon>
        <taxon>Pleosporales</taxon>
        <taxon>Massarineae</taxon>
        <taxon>Periconiaceae</taxon>
        <taxon>Periconia</taxon>
    </lineage>
</organism>
<feature type="transmembrane region" description="Helical" evidence="6">
    <location>
        <begin position="209"/>
        <end position="228"/>
    </location>
</feature>
<dbReference type="GO" id="GO:0007096">
    <property type="term" value="P:regulation of exit from mitosis"/>
    <property type="evidence" value="ECO:0007669"/>
    <property type="project" value="TreeGrafter"/>
</dbReference>
<feature type="transmembrane region" description="Helical" evidence="6">
    <location>
        <begin position="46"/>
        <end position="62"/>
    </location>
</feature>
<dbReference type="GO" id="GO:0012505">
    <property type="term" value="C:endomembrane system"/>
    <property type="evidence" value="ECO:0007669"/>
    <property type="project" value="UniProtKB-SubCell"/>
</dbReference>
<evidence type="ECO:0000256" key="2">
    <source>
        <dbReference type="ARBA" id="ARBA00022692"/>
    </source>
</evidence>
<evidence type="ECO:0000256" key="6">
    <source>
        <dbReference type="SAM" id="Phobius"/>
    </source>
</evidence>
<name>A0A9W4XMX0_9PLEO</name>
<keyword evidence="8" id="KW-1185">Reference proteome</keyword>
<keyword evidence="3 6" id="KW-1133">Transmembrane helix</keyword>
<evidence type="ECO:0000313" key="7">
    <source>
        <dbReference type="EMBL" id="CAI6337458.1"/>
    </source>
</evidence>
<dbReference type="PANTHER" id="PTHR28293:SF1">
    <property type="entry name" value="NUCLEAR RIM PROTEIN 1"/>
    <property type="match status" value="1"/>
</dbReference>
<feature type="compositionally biased region" description="Polar residues" evidence="5">
    <location>
        <begin position="339"/>
        <end position="348"/>
    </location>
</feature>
<dbReference type="PANTHER" id="PTHR28293">
    <property type="entry name" value="NUCLEAR RIM PROTEIN 1"/>
    <property type="match status" value="1"/>
</dbReference>
<reference evidence="7" key="1">
    <citation type="submission" date="2023-01" db="EMBL/GenBank/DDBJ databases">
        <authorList>
            <person name="Van Ghelder C."/>
            <person name="Rancurel C."/>
        </authorList>
    </citation>
    <scope>NUCLEOTIDE SEQUENCE</scope>
    <source>
        <strain evidence="7">CNCM I-4278</strain>
    </source>
</reference>
<keyword evidence="4 6" id="KW-0472">Membrane</keyword>
<dbReference type="OrthoDB" id="3363151at2759"/>
<keyword evidence="2 6" id="KW-0812">Transmembrane</keyword>
<accession>A0A9W4XMX0</accession>
<dbReference type="Pfam" id="PF10332">
    <property type="entry name" value="DUF2418"/>
    <property type="match status" value="1"/>
</dbReference>
<dbReference type="EMBL" id="CAOQHR010000007">
    <property type="protein sequence ID" value="CAI6337458.1"/>
    <property type="molecule type" value="Genomic_DNA"/>
</dbReference>
<proteinExistence type="predicted"/>
<comment type="subcellular location">
    <subcellularLocation>
        <location evidence="1">Endomembrane system</location>
        <topology evidence="1">Multi-pass membrane protein</topology>
    </subcellularLocation>
</comment>
<evidence type="ECO:0000256" key="1">
    <source>
        <dbReference type="ARBA" id="ARBA00004127"/>
    </source>
</evidence>
<dbReference type="GO" id="GO:0043007">
    <property type="term" value="P:maintenance of rDNA"/>
    <property type="evidence" value="ECO:0007669"/>
    <property type="project" value="TreeGrafter"/>
</dbReference>
<dbReference type="AlphaFoldDB" id="A0A9W4XMX0"/>
<feature type="transmembrane region" description="Helical" evidence="6">
    <location>
        <begin position="178"/>
        <end position="197"/>
    </location>
</feature>
<comment type="caution">
    <text evidence="7">The sequence shown here is derived from an EMBL/GenBank/DDBJ whole genome shotgun (WGS) entry which is preliminary data.</text>
</comment>
<evidence type="ECO:0000256" key="3">
    <source>
        <dbReference type="ARBA" id="ARBA00022989"/>
    </source>
</evidence>
<dbReference type="InterPro" id="IPR018819">
    <property type="entry name" value="Nur1/Mug154"/>
</dbReference>